<reference evidence="5 6" key="1">
    <citation type="journal article" date="2002" name="Int. J. Syst. Evol. Microbiol.">
        <title>Sphingopyxis witflariensis sp. nov., isolated from activated sludge.</title>
        <authorList>
            <person name="Kampfer P."/>
            <person name="Witzenberger R."/>
            <person name="Denner E.B."/>
            <person name="Busse H.J."/>
            <person name="Neef A."/>
        </authorList>
    </citation>
    <scope>NUCLEOTIDE SEQUENCE [LARGE SCALE GENOMIC DNA]</scope>
    <source>
        <strain evidence="5 6">DSM 14551</strain>
    </source>
</reference>
<gene>
    <name evidence="5" type="ORF">CDQ91_04045</name>
</gene>
<dbReference type="GO" id="GO:0015562">
    <property type="term" value="F:efflux transmembrane transporter activity"/>
    <property type="evidence" value="ECO:0007669"/>
    <property type="project" value="TreeGrafter"/>
</dbReference>
<dbReference type="PANTHER" id="PTHR30469">
    <property type="entry name" value="MULTIDRUG RESISTANCE PROTEIN MDTA"/>
    <property type="match status" value="1"/>
</dbReference>
<comment type="caution">
    <text evidence="5">The sequence shown here is derived from an EMBL/GenBank/DDBJ whole genome shotgun (WGS) entry which is preliminary data.</text>
</comment>
<keyword evidence="2" id="KW-0812">Transmembrane</keyword>
<dbReference type="SUPFAM" id="SSF111369">
    <property type="entry name" value="HlyD-like secretion proteins"/>
    <property type="match status" value="1"/>
</dbReference>
<keyword evidence="6" id="KW-1185">Reference proteome</keyword>
<proteinExistence type="inferred from homology"/>
<dbReference type="AlphaFoldDB" id="A0A246K3G3"/>
<dbReference type="PANTHER" id="PTHR30469:SF29">
    <property type="entry name" value="BLR2860 PROTEIN"/>
    <property type="match status" value="1"/>
</dbReference>
<evidence type="ECO:0000256" key="2">
    <source>
        <dbReference type="SAM" id="Phobius"/>
    </source>
</evidence>
<dbReference type="Pfam" id="PF25954">
    <property type="entry name" value="Beta-barrel_RND_2"/>
    <property type="match status" value="1"/>
</dbReference>
<dbReference type="Proteomes" id="UP000197097">
    <property type="component" value="Unassembled WGS sequence"/>
</dbReference>
<evidence type="ECO:0000313" key="5">
    <source>
        <dbReference type="EMBL" id="OWQ99971.1"/>
    </source>
</evidence>
<feature type="transmembrane region" description="Helical" evidence="2">
    <location>
        <begin position="20"/>
        <end position="38"/>
    </location>
</feature>
<evidence type="ECO:0000259" key="3">
    <source>
        <dbReference type="Pfam" id="PF25954"/>
    </source>
</evidence>
<accession>A0A246K3G3</accession>
<organism evidence="5 6">
    <name type="scientific">Sphingopyxis witflariensis</name>
    <dbReference type="NCBI Taxonomy" id="173675"/>
    <lineage>
        <taxon>Bacteria</taxon>
        <taxon>Pseudomonadati</taxon>
        <taxon>Pseudomonadota</taxon>
        <taxon>Alphaproteobacteria</taxon>
        <taxon>Sphingomonadales</taxon>
        <taxon>Sphingomonadaceae</taxon>
        <taxon>Sphingopyxis</taxon>
    </lineage>
</organism>
<dbReference type="NCBIfam" id="TIGR01730">
    <property type="entry name" value="RND_mfp"/>
    <property type="match status" value="1"/>
</dbReference>
<keyword evidence="2" id="KW-0472">Membrane</keyword>
<dbReference type="InterPro" id="IPR006143">
    <property type="entry name" value="RND_pump_MFP"/>
</dbReference>
<dbReference type="Gene3D" id="2.40.30.170">
    <property type="match status" value="1"/>
</dbReference>
<dbReference type="Gene3D" id="2.40.420.20">
    <property type="match status" value="1"/>
</dbReference>
<dbReference type="OrthoDB" id="9806939at2"/>
<evidence type="ECO:0000256" key="1">
    <source>
        <dbReference type="ARBA" id="ARBA00009477"/>
    </source>
</evidence>
<dbReference type="Pfam" id="PF25967">
    <property type="entry name" value="RND-MFP_C"/>
    <property type="match status" value="1"/>
</dbReference>
<evidence type="ECO:0000313" key="6">
    <source>
        <dbReference type="Proteomes" id="UP000197097"/>
    </source>
</evidence>
<evidence type="ECO:0000259" key="4">
    <source>
        <dbReference type="Pfam" id="PF25967"/>
    </source>
</evidence>
<dbReference type="FunFam" id="2.40.30.170:FF:000010">
    <property type="entry name" value="Efflux RND transporter periplasmic adaptor subunit"/>
    <property type="match status" value="1"/>
</dbReference>
<dbReference type="EMBL" id="NISJ01000002">
    <property type="protein sequence ID" value="OWQ99971.1"/>
    <property type="molecule type" value="Genomic_DNA"/>
</dbReference>
<sequence>MSTFEYSPESPPPRSLHWRPILLVGASLILLIGGLYAWRSARTAENGPGQMPPVPVATAVVTPTDVPAALEAIGSLRAVREVVLAPEVAGRVTAIRFAAGAQVGAGQLLVQLFDAPERADRAAAKAKADFSGLQLARSRELEPSGAEPRELLEQRRAEQAQAQAVIQQIDARIVQKQLRAPFAGTLGVRQVNLGQYLNPGDPVATLTALDSLYVDFAVPQQDFSRLTPGATVEILSDAWPDRRFTARVTAIEPQVGKDTRNVMVQATLPNPGLALRPGMYVTARLALPPIAGALVVPATAIQTSASGDSITRVKMSKGGRSGTAEIVPVTTGRRFGDKVVVTRGLKAGDVVVTSGQLRVQPGAPVTLAPARKGAR</sequence>
<feature type="domain" description="CusB-like beta-barrel" evidence="3">
    <location>
        <begin position="213"/>
        <end position="286"/>
    </location>
</feature>
<dbReference type="InterPro" id="IPR058792">
    <property type="entry name" value="Beta-barrel_RND_2"/>
</dbReference>
<keyword evidence="2" id="KW-1133">Transmembrane helix</keyword>
<feature type="domain" description="Multidrug resistance protein MdtA-like C-terminal permuted SH3" evidence="4">
    <location>
        <begin position="293"/>
        <end position="355"/>
    </location>
</feature>
<protein>
    <submittedName>
        <fullName evidence="5">Efflux transporter periplasmic adaptor subunit</fullName>
    </submittedName>
</protein>
<comment type="similarity">
    <text evidence="1">Belongs to the membrane fusion protein (MFP) (TC 8.A.1) family.</text>
</comment>
<dbReference type="InterPro" id="IPR058627">
    <property type="entry name" value="MdtA-like_C"/>
</dbReference>
<name>A0A246K3G3_9SPHN</name>
<dbReference type="GO" id="GO:1990281">
    <property type="term" value="C:efflux pump complex"/>
    <property type="evidence" value="ECO:0007669"/>
    <property type="project" value="TreeGrafter"/>
</dbReference>
<dbReference type="Gene3D" id="2.40.50.100">
    <property type="match status" value="2"/>
</dbReference>